<dbReference type="Pfam" id="PF01965">
    <property type="entry name" value="DJ-1_PfpI"/>
    <property type="match status" value="1"/>
</dbReference>
<dbReference type="InterPro" id="IPR009057">
    <property type="entry name" value="Homeodomain-like_sf"/>
</dbReference>
<feature type="domain" description="HTH araC/xylS-type" evidence="4">
    <location>
        <begin position="219"/>
        <end position="317"/>
    </location>
</feature>
<protein>
    <submittedName>
        <fullName evidence="5">Helix-turn-helix domain-containing protein</fullName>
    </submittedName>
</protein>
<dbReference type="Pfam" id="PF12833">
    <property type="entry name" value="HTH_18"/>
    <property type="match status" value="1"/>
</dbReference>
<dbReference type="PANTHER" id="PTHR43130">
    <property type="entry name" value="ARAC-FAMILY TRANSCRIPTIONAL REGULATOR"/>
    <property type="match status" value="1"/>
</dbReference>
<dbReference type="PANTHER" id="PTHR43130:SF3">
    <property type="entry name" value="HTH-TYPE TRANSCRIPTIONAL REGULATOR RV1931C"/>
    <property type="match status" value="1"/>
</dbReference>
<keyword evidence="3" id="KW-0804">Transcription</keyword>
<evidence type="ECO:0000256" key="2">
    <source>
        <dbReference type="ARBA" id="ARBA00023125"/>
    </source>
</evidence>
<evidence type="ECO:0000256" key="3">
    <source>
        <dbReference type="ARBA" id="ARBA00023163"/>
    </source>
</evidence>
<dbReference type="PROSITE" id="PS00041">
    <property type="entry name" value="HTH_ARAC_FAMILY_1"/>
    <property type="match status" value="1"/>
</dbReference>
<sequence length="325" mass="34849">MPAEPHVVAVLAPDGVVGFDLSIPCHVFGMVRLTGRTRPYEVKVCGPRPVVRTTAGLVRYYDIQVPYGLDDAAEAATLVVPGLAAPYQVPAELLDTLRAASVRGARVVSICTGAFVLAEAGLLSGRRATTHWAAACELARRYPDVTVDAKALFVRDGRIFTSAGVAAGLDLCLNLVARDHGAAVAANASRAVVMAPVREGDQAQFIGDTTAESQTGSLAGTLEWMQANLANPLTLADIARHAALSVRTLSRRFSDQLGVSPQRWLHNQRLLLARQLLETTDLPVPEVAERSGYGSANALRAHFARDLGTSPQRYRHGFRQPQADW</sequence>
<dbReference type="InterPro" id="IPR052158">
    <property type="entry name" value="INH-QAR"/>
</dbReference>
<keyword evidence="1" id="KW-0805">Transcription regulation</keyword>
<dbReference type="EMBL" id="WMBA01000007">
    <property type="protein sequence ID" value="MTD53704.1"/>
    <property type="molecule type" value="Genomic_DNA"/>
</dbReference>
<comment type="caution">
    <text evidence="5">The sequence shown here is derived from an EMBL/GenBank/DDBJ whole genome shotgun (WGS) entry which is preliminary data.</text>
</comment>
<reference evidence="5 6" key="1">
    <citation type="submission" date="2019-11" db="EMBL/GenBank/DDBJ databases">
        <title>Draft genome of Amycolatopsis RM579.</title>
        <authorList>
            <person name="Duangmal K."/>
            <person name="Mingma R."/>
        </authorList>
    </citation>
    <scope>NUCLEOTIDE SEQUENCE [LARGE SCALE GENOMIC DNA]</scope>
    <source>
        <strain evidence="5 6">RM579</strain>
    </source>
</reference>
<dbReference type="SMART" id="SM00342">
    <property type="entry name" value="HTH_ARAC"/>
    <property type="match status" value="1"/>
</dbReference>
<name>A0A6N7Z1Z9_9PSEU</name>
<evidence type="ECO:0000313" key="6">
    <source>
        <dbReference type="Proteomes" id="UP000440096"/>
    </source>
</evidence>
<gene>
    <name evidence="5" type="ORF">GKO32_06850</name>
</gene>
<organism evidence="5 6">
    <name type="scientific">Amycolatopsis pithecellobii</name>
    <dbReference type="NCBI Taxonomy" id="664692"/>
    <lineage>
        <taxon>Bacteria</taxon>
        <taxon>Bacillati</taxon>
        <taxon>Actinomycetota</taxon>
        <taxon>Actinomycetes</taxon>
        <taxon>Pseudonocardiales</taxon>
        <taxon>Pseudonocardiaceae</taxon>
        <taxon>Amycolatopsis</taxon>
    </lineage>
</organism>
<dbReference type="SUPFAM" id="SSF46689">
    <property type="entry name" value="Homeodomain-like"/>
    <property type="match status" value="2"/>
</dbReference>
<dbReference type="AlphaFoldDB" id="A0A6N7Z1Z9"/>
<dbReference type="GO" id="GO:0003700">
    <property type="term" value="F:DNA-binding transcription factor activity"/>
    <property type="evidence" value="ECO:0007669"/>
    <property type="project" value="InterPro"/>
</dbReference>
<proteinExistence type="predicted"/>
<accession>A0A6N7Z1Z9</accession>
<evidence type="ECO:0000259" key="4">
    <source>
        <dbReference type="PROSITE" id="PS01124"/>
    </source>
</evidence>
<evidence type="ECO:0000256" key="1">
    <source>
        <dbReference type="ARBA" id="ARBA00023015"/>
    </source>
</evidence>
<dbReference type="PROSITE" id="PS01124">
    <property type="entry name" value="HTH_ARAC_FAMILY_2"/>
    <property type="match status" value="1"/>
</dbReference>
<dbReference type="InterPro" id="IPR018060">
    <property type="entry name" value="HTH_AraC"/>
</dbReference>
<dbReference type="Gene3D" id="3.40.50.880">
    <property type="match status" value="1"/>
</dbReference>
<dbReference type="Proteomes" id="UP000440096">
    <property type="component" value="Unassembled WGS sequence"/>
</dbReference>
<dbReference type="InterPro" id="IPR029062">
    <property type="entry name" value="Class_I_gatase-like"/>
</dbReference>
<dbReference type="Gene3D" id="1.10.10.60">
    <property type="entry name" value="Homeodomain-like"/>
    <property type="match status" value="1"/>
</dbReference>
<dbReference type="InterPro" id="IPR002818">
    <property type="entry name" value="DJ-1/PfpI"/>
</dbReference>
<dbReference type="SUPFAM" id="SSF52317">
    <property type="entry name" value="Class I glutamine amidotransferase-like"/>
    <property type="match status" value="1"/>
</dbReference>
<keyword evidence="2" id="KW-0238">DNA-binding</keyword>
<dbReference type="GO" id="GO:0043565">
    <property type="term" value="F:sequence-specific DNA binding"/>
    <property type="evidence" value="ECO:0007669"/>
    <property type="project" value="InterPro"/>
</dbReference>
<dbReference type="InterPro" id="IPR018062">
    <property type="entry name" value="HTH_AraC-typ_CS"/>
</dbReference>
<dbReference type="CDD" id="cd03137">
    <property type="entry name" value="GATase1_AraC_1"/>
    <property type="match status" value="1"/>
</dbReference>
<evidence type="ECO:0000313" key="5">
    <source>
        <dbReference type="EMBL" id="MTD53704.1"/>
    </source>
</evidence>
<dbReference type="OrthoDB" id="3660033at2"/>
<dbReference type="RefSeq" id="WP_154755944.1">
    <property type="nucleotide sequence ID" value="NZ_WMBA01000007.1"/>
</dbReference>
<keyword evidence="6" id="KW-1185">Reference proteome</keyword>